<name>A0A5J5FAT1_9PEZI</name>
<dbReference type="AlphaFoldDB" id="A0A5J5FAT1"/>
<feature type="region of interest" description="Disordered" evidence="1">
    <location>
        <begin position="74"/>
        <end position="99"/>
    </location>
</feature>
<feature type="compositionally biased region" description="Basic and acidic residues" evidence="1">
    <location>
        <begin position="275"/>
        <end position="294"/>
    </location>
</feature>
<evidence type="ECO:0000256" key="1">
    <source>
        <dbReference type="SAM" id="MobiDB-lite"/>
    </source>
</evidence>
<protein>
    <submittedName>
        <fullName evidence="3">Uncharacterized protein</fullName>
    </submittedName>
</protein>
<dbReference type="InParanoid" id="A0A5J5FAT1"/>
<evidence type="ECO:0000313" key="3">
    <source>
        <dbReference type="EMBL" id="KAA8914356.1"/>
    </source>
</evidence>
<accession>A0A5J5FAT1</accession>
<dbReference type="EMBL" id="VXIS01000006">
    <property type="protein sequence ID" value="KAA8914355.1"/>
    <property type="molecule type" value="Genomic_DNA"/>
</dbReference>
<gene>
    <name evidence="2" type="ORF">FN846DRAFT_915767</name>
    <name evidence="3" type="ORF">FN846DRAFT_915768</name>
</gene>
<sequence length="294" mass="33085">MLPLEPRDWQTVRLHSAFAHEHENDDDMSSDSDADWNQASLHPNERFVQAQATSDRDIDRTQVTYHEFARRTVNPDTWDDDSDLDAGDDSDVELPERPTWDDDIQDAQAYRMRDDDPIELMNCWTAAGQVRFNAKMDQKRLMKVLTRPKGTAFLQLPAKLFREVAEHLDDGDYLNLCTALLVARGRGHSNPPHTRDAPAPSAPRDEAEAKEGWKKVERKKRRRPSGRTAAQSAGKSVPSWAQVAGDGAVCFNFYIGGGAGIAKSHTARKPWGGSKKKENKKEKGKGKEQRAPRV</sequence>
<keyword evidence="4" id="KW-1185">Reference proteome</keyword>
<feature type="region of interest" description="Disordered" evidence="1">
    <location>
        <begin position="185"/>
        <end position="238"/>
    </location>
</feature>
<feature type="compositionally biased region" description="Basic and acidic residues" evidence="1">
    <location>
        <begin position="203"/>
        <end position="215"/>
    </location>
</feature>
<comment type="caution">
    <text evidence="3">The sequence shown here is derived from an EMBL/GenBank/DDBJ whole genome shotgun (WGS) entry which is preliminary data.</text>
</comment>
<proteinExistence type="predicted"/>
<organism evidence="3 4">
    <name type="scientific">Sphaerosporella brunnea</name>
    <dbReference type="NCBI Taxonomy" id="1250544"/>
    <lineage>
        <taxon>Eukaryota</taxon>
        <taxon>Fungi</taxon>
        <taxon>Dikarya</taxon>
        <taxon>Ascomycota</taxon>
        <taxon>Pezizomycotina</taxon>
        <taxon>Pezizomycetes</taxon>
        <taxon>Pezizales</taxon>
        <taxon>Pyronemataceae</taxon>
        <taxon>Sphaerosporella</taxon>
    </lineage>
</organism>
<evidence type="ECO:0000313" key="4">
    <source>
        <dbReference type="Proteomes" id="UP000326924"/>
    </source>
</evidence>
<evidence type="ECO:0000313" key="2">
    <source>
        <dbReference type="EMBL" id="KAA8914355.1"/>
    </source>
</evidence>
<dbReference type="Proteomes" id="UP000326924">
    <property type="component" value="Unassembled WGS sequence"/>
</dbReference>
<dbReference type="EMBL" id="VXIS01000006">
    <property type="protein sequence ID" value="KAA8914356.1"/>
    <property type="molecule type" value="Genomic_DNA"/>
</dbReference>
<feature type="compositionally biased region" description="Acidic residues" evidence="1">
    <location>
        <begin position="77"/>
        <end position="93"/>
    </location>
</feature>
<feature type="compositionally biased region" description="Basic residues" evidence="1">
    <location>
        <begin position="216"/>
        <end position="225"/>
    </location>
</feature>
<reference evidence="3 4" key="1">
    <citation type="submission" date="2019-09" db="EMBL/GenBank/DDBJ databases">
        <title>Draft genome of the ectomycorrhizal ascomycete Sphaerosporella brunnea.</title>
        <authorList>
            <consortium name="DOE Joint Genome Institute"/>
            <person name="Benucci G.M."/>
            <person name="Marozzi G."/>
            <person name="Antonielli L."/>
            <person name="Sanchez S."/>
            <person name="Marco P."/>
            <person name="Wang X."/>
            <person name="Falini L.B."/>
            <person name="Barry K."/>
            <person name="Haridas S."/>
            <person name="Lipzen A."/>
            <person name="Labutti K."/>
            <person name="Grigoriev I.V."/>
            <person name="Murat C."/>
            <person name="Martin F."/>
            <person name="Albertini E."/>
            <person name="Donnini D."/>
            <person name="Bonito G."/>
        </authorList>
    </citation>
    <scope>NUCLEOTIDE SEQUENCE [LARGE SCALE GENOMIC DNA]</scope>
    <source>
        <strain evidence="3 4">Sb_GMNB300</strain>
    </source>
</reference>
<feature type="region of interest" description="Disordered" evidence="1">
    <location>
        <begin position="262"/>
        <end position="294"/>
    </location>
</feature>